<gene>
    <name evidence="1" type="ORF">SCALOS_LOCUS1886</name>
</gene>
<sequence>MTKRKQNNNSTSSNTETDSRNLSKPKSGHPLTGVWKCFEKDAPKGDSHWERTYLYSNELELNLNVSNFIDLCSSVFTNSKDHYENETVQ</sequence>
<dbReference type="Proteomes" id="UP000789860">
    <property type="component" value="Unassembled WGS sequence"/>
</dbReference>
<accession>A0ACA9KDP3</accession>
<organism evidence="1 2">
    <name type="scientific">Scutellospora calospora</name>
    <dbReference type="NCBI Taxonomy" id="85575"/>
    <lineage>
        <taxon>Eukaryota</taxon>
        <taxon>Fungi</taxon>
        <taxon>Fungi incertae sedis</taxon>
        <taxon>Mucoromycota</taxon>
        <taxon>Glomeromycotina</taxon>
        <taxon>Glomeromycetes</taxon>
        <taxon>Diversisporales</taxon>
        <taxon>Gigasporaceae</taxon>
        <taxon>Scutellospora</taxon>
    </lineage>
</organism>
<comment type="caution">
    <text evidence="1">The sequence shown here is derived from an EMBL/GenBank/DDBJ whole genome shotgun (WGS) entry which is preliminary data.</text>
</comment>
<dbReference type="EMBL" id="CAJVPM010001476">
    <property type="protein sequence ID" value="CAG8467550.1"/>
    <property type="molecule type" value="Genomic_DNA"/>
</dbReference>
<protein>
    <submittedName>
        <fullName evidence="1">11497_t:CDS:1</fullName>
    </submittedName>
</protein>
<name>A0ACA9KDP3_9GLOM</name>
<reference evidence="1" key="1">
    <citation type="submission" date="2021-06" db="EMBL/GenBank/DDBJ databases">
        <authorList>
            <person name="Kallberg Y."/>
            <person name="Tangrot J."/>
            <person name="Rosling A."/>
        </authorList>
    </citation>
    <scope>NUCLEOTIDE SEQUENCE</scope>
    <source>
        <strain evidence="1">AU212A</strain>
    </source>
</reference>
<proteinExistence type="predicted"/>
<evidence type="ECO:0000313" key="2">
    <source>
        <dbReference type="Proteomes" id="UP000789860"/>
    </source>
</evidence>
<evidence type="ECO:0000313" key="1">
    <source>
        <dbReference type="EMBL" id="CAG8467550.1"/>
    </source>
</evidence>
<keyword evidence="2" id="KW-1185">Reference proteome</keyword>